<comment type="caution">
    <text evidence="6">The sequence shown here is derived from an EMBL/GenBank/DDBJ whole genome shotgun (WGS) entry which is preliminary data.</text>
</comment>
<keyword evidence="7" id="KW-1185">Reference proteome</keyword>
<accession>A0ABQ6I6L5</accession>
<keyword evidence="2" id="KW-0238">DNA-binding</keyword>
<gene>
    <name evidence="6" type="ORF">GCM10025864_41250</name>
</gene>
<name>A0ABQ6I6L5_9MICO</name>
<dbReference type="PANTHER" id="PTHR46796">
    <property type="entry name" value="HTH-TYPE TRANSCRIPTIONAL ACTIVATOR RHAS-RELATED"/>
    <property type="match status" value="1"/>
</dbReference>
<protein>
    <submittedName>
        <fullName evidence="6">AraC family transcriptional regulator</fullName>
    </submittedName>
</protein>
<evidence type="ECO:0000259" key="5">
    <source>
        <dbReference type="PROSITE" id="PS01124"/>
    </source>
</evidence>
<evidence type="ECO:0000256" key="3">
    <source>
        <dbReference type="ARBA" id="ARBA00023163"/>
    </source>
</evidence>
<dbReference type="InterPro" id="IPR046532">
    <property type="entry name" value="DUF6597"/>
</dbReference>
<sequence length="279" mass="28619">MGGAAPDDAPAPDGYHEVASVVPGAVLWWSRSGPETPEKRVLPDGCVDLLWTGTHLKVAGPDVVAFTTGSPAGSLVAGLRFAPGTGPRTLGLRAHEAVGQRVPLDALLAGSRVARWEAQVSAAEHVRQAPGGPPGLVVGLEAVARALVDAAPPADDLVLAMVAAVRRGLGVGETARELDVSERTLHRRALPALGYGPATLGRVLRLQRAVGLARRGVPWADVAARSGFADQAHLARDVRALAGVSPTTLVPAPRTAQGWEPGSQANRSTGLPSGSRTVA</sequence>
<dbReference type="Pfam" id="PF12833">
    <property type="entry name" value="HTH_18"/>
    <property type="match status" value="1"/>
</dbReference>
<evidence type="ECO:0000256" key="4">
    <source>
        <dbReference type="SAM" id="MobiDB-lite"/>
    </source>
</evidence>
<evidence type="ECO:0000256" key="1">
    <source>
        <dbReference type="ARBA" id="ARBA00023015"/>
    </source>
</evidence>
<dbReference type="PANTHER" id="PTHR46796:SF15">
    <property type="entry name" value="BLL1074 PROTEIN"/>
    <property type="match status" value="1"/>
</dbReference>
<keyword evidence="3" id="KW-0804">Transcription</keyword>
<dbReference type="Gene3D" id="1.10.10.60">
    <property type="entry name" value="Homeodomain-like"/>
    <property type="match status" value="1"/>
</dbReference>
<proteinExistence type="predicted"/>
<feature type="domain" description="HTH araC/xylS-type" evidence="5">
    <location>
        <begin position="155"/>
        <end position="252"/>
    </location>
</feature>
<evidence type="ECO:0000313" key="6">
    <source>
        <dbReference type="EMBL" id="GMA26366.1"/>
    </source>
</evidence>
<dbReference type="Proteomes" id="UP001157091">
    <property type="component" value="Unassembled WGS sequence"/>
</dbReference>
<dbReference type="EMBL" id="BSUK01000001">
    <property type="protein sequence ID" value="GMA26366.1"/>
    <property type="molecule type" value="Genomic_DNA"/>
</dbReference>
<evidence type="ECO:0000256" key="2">
    <source>
        <dbReference type="ARBA" id="ARBA00023125"/>
    </source>
</evidence>
<dbReference type="InterPro" id="IPR018060">
    <property type="entry name" value="HTH_AraC"/>
</dbReference>
<organism evidence="6 7">
    <name type="scientific">Luteimicrobium album</name>
    <dbReference type="NCBI Taxonomy" id="1054550"/>
    <lineage>
        <taxon>Bacteria</taxon>
        <taxon>Bacillati</taxon>
        <taxon>Actinomycetota</taxon>
        <taxon>Actinomycetes</taxon>
        <taxon>Micrococcales</taxon>
        <taxon>Luteimicrobium</taxon>
    </lineage>
</organism>
<dbReference type="Pfam" id="PF20240">
    <property type="entry name" value="DUF6597"/>
    <property type="match status" value="1"/>
</dbReference>
<feature type="region of interest" description="Disordered" evidence="4">
    <location>
        <begin position="249"/>
        <end position="279"/>
    </location>
</feature>
<feature type="compositionally biased region" description="Polar residues" evidence="4">
    <location>
        <begin position="263"/>
        <end position="279"/>
    </location>
</feature>
<dbReference type="InterPro" id="IPR050204">
    <property type="entry name" value="AraC_XylS_family_regulators"/>
</dbReference>
<keyword evidence="1" id="KW-0805">Transcription regulation</keyword>
<evidence type="ECO:0000313" key="7">
    <source>
        <dbReference type="Proteomes" id="UP001157091"/>
    </source>
</evidence>
<dbReference type="PROSITE" id="PS01124">
    <property type="entry name" value="HTH_ARAC_FAMILY_2"/>
    <property type="match status" value="1"/>
</dbReference>
<reference evidence="7" key="1">
    <citation type="journal article" date="2019" name="Int. J. Syst. Evol. Microbiol.">
        <title>The Global Catalogue of Microorganisms (GCM) 10K type strain sequencing project: providing services to taxonomists for standard genome sequencing and annotation.</title>
        <authorList>
            <consortium name="The Broad Institute Genomics Platform"/>
            <consortium name="The Broad Institute Genome Sequencing Center for Infectious Disease"/>
            <person name="Wu L."/>
            <person name="Ma J."/>
        </authorList>
    </citation>
    <scope>NUCLEOTIDE SEQUENCE [LARGE SCALE GENOMIC DNA]</scope>
    <source>
        <strain evidence="7">NBRC 106348</strain>
    </source>
</reference>
<dbReference type="SMART" id="SM00342">
    <property type="entry name" value="HTH_ARAC"/>
    <property type="match status" value="1"/>
</dbReference>